<accession>A0A0E9TKR4</accession>
<dbReference type="AlphaFoldDB" id="A0A0E9TKR4"/>
<name>A0A0E9TKR4_ANGAN</name>
<sequence>MSVICSNLIDMMVIVTFYT</sequence>
<proteinExistence type="predicted"/>
<evidence type="ECO:0000313" key="1">
    <source>
        <dbReference type="EMBL" id="JAH54072.1"/>
    </source>
</evidence>
<dbReference type="EMBL" id="GBXM01054505">
    <property type="protein sequence ID" value="JAH54072.1"/>
    <property type="molecule type" value="Transcribed_RNA"/>
</dbReference>
<reference evidence="1" key="2">
    <citation type="journal article" date="2015" name="Fish Shellfish Immunol.">
        <title>Early steps in the European eel (Anguilla anguilla)-Vibrio vulnificus interaction in the gills: Role of the RtxA13 toxin.</title>
        <authorList>
            <person name="Callol A."/>
            <person name="Pajuelo D."/>
            <person name="Ebbesson L."/>
            <person name="Teles M."/>
            <person name="MacKenzie S."/>
            <person name="Amaro C."/>
        </authorList>
    </citation>
    <scope>NUCLEOTIDE SEQUENCE</scope>
</reference>
<protein>
    <submittedName>
        <fullName evidence="1">Uncharacterized protein</fullName>
    </submittedName>
</protein>
<reference evidence="1" key="1">
    <citation type="submission" date="2014-11" db="EMBL/GenBank/DDBJ databases">
        <authorList>
            <person name="Amaro Gonzalez C."/>
        </authorList>
    </citation>
    <scope>NUCLEOTIDE SEQUENCE</scope>
</reference>
<organism evidence="1">
    <name type="scientific">Anguilla anguilla</name>
    <name type="common">European freshwater eel</name>
    <name type="synonym">Muraena anguilla</name>
    <dbReference type="NCBI Taxonomy" id="7936"/>
    <lineage>
        <taxon>Eukaryota</taxon>
        <taxon>Metazoa</taxon>
        <taxon>Chordata</taxon>
        <taxon>Craniata</taxon>
        <taxon>Vertebrata</taxon>
        <taxon>Euteleostomi</taxon>
        <taxon>Actinopterygii</taxon>
        <taxon>Neopterygii</taxon>
        <taxon>Teleostei</taxon>
        <taxon>Anguilliformes</taxon>
        <taxon>Anguillidae</taxon>
        <taxon>Anguilla</taxon>
    </lineage>
</organism>